<feature type="transmembrane region" description="Helical" evidence="2">
    <location>
        <begin position="33"/>
        <end position="50"/>
    </location>
</feature>
<dbReference type="InterPro" id="IPR045324">
    <property type="entry name" value="Small_multidrug_res"/>
</dbReference>
<sequence>MAWFVLMLAGVLEVVWSLGLKYTQGFTRPVPSVISGTAIVASMVLLARAARTPWRRSLA</sequence>
<evidence type="ECO:0000313" key="3">
    <source>
        <dbReference type="EMBL" id="MCY1083672.1"/>
    </source>
</evidence>
<keyword evidence="4" id="KW-1185">Reference proteome</keyword>
<dbReference type="Gene3D" id="1.10.3730.20">
    <property type="match status" value="1"/>
</dbReference>
<proteinExistence type="inferred from homology"/>
<reference evidence="3 4" key="1">
    <citation type="submission" date="2022-11" db="EMBL/GenBank/DDBJ databases">
        <title>Minimal conservation of predation-associated metabolite biosynthetic gene clusters underscores biosynthetic potential of Myxococcota including descriptions for ten novel species: Archangium lansinium sp. nov., Myxococcus landrumus sp. nov., Nannocystis bai.</title>
        <authorList>
            <person name="Ahearne A."/>
            <person name="Stevens C."/>
            <person name="Phillips K."/>
        </authorList>
    </citation>
    <scope>NUCLEOTIDE SEQUENCE [LARGE SCALE GENOMIC DNA]</scope>
    <source>
        <strain evidence="3 4">MIWBW</strain>
    </source>
</reference>
<keyword evidence="2" id="KW-0472">Membrane</keyword>
<evidence type="ECO:0000313" key="4">
    <source>
        <dbReference type="Proteomes" id="UP001207654"/>
    </source>
</evidence>
<keyword evidence="2" id="KW-1133">Transmembrane helix</keyword>
<organism evidence="3 4">
    <name type="scientific">Archangium lansingense</name>
    <dbReference type="NCBI Taxonomy" id="2995310"/>
    <lineage>
        <taxon>Bacteria</taxon>
        <taxon>Pseudomonadati</taxon>
        <taxon>Myxococcota</taxon>
        <taxon>Myxococcia</taxon>
        <taxon>Myxococcales</taxon>
        <taxon>Cystobacterineae</taxon>
        <taxon>Archangiaceae</taxon>
        <taxon>Archangium</taxon>
    </lineage>
</organism>
<comment type="caution">
    <text evidence="3">The sequence shown here is derived from an EMBL/GenBank/DDBJ whole genome shotgun (WGS) entry which is preliminary data.</text>
</comment>
<dbReference type="EMBL" id="JAPNKA010000001">
    <property type="protein sequence ID" value="MCY1083672.1"/>
    <property type="molecule type" value="Genomic_DNA"/>
</dbReference>
<protein>
    <submittedName>
        <fullName evidence="3">SMR family transporter</fullName>
    </submittedName>
</protein>
<comment type="similarity">
    <text evidence="1">Belongs to the drug/metabolite transporter (DMT) superfamily. Small multidrug resistance (SMR) (TC 2.A.7.1) family.</text>
</comment>
<dbReference type="Pfam" id="PF00893">
    <property type="entry name" value="Multi_Drug_Res"/>
    <property type="match status" value="1"/>
</dbReference>
<accession>A0ABT4APP4</accession>
<name>A0ABT4APP4_9BACT</name>
<comment type="subcellular location">
    <subcellularLocation>
        <location evidence="1">Cell membrane</location>
        <topology evidence="1">Multi-pass membrane protein</topology>
    </subcellularLocation>
</comment>
<keyword evidence="1 2" id="KW-0812">Transmembrane</keyword>
<evidence type="ECO:0000256" key="1">
    <source>
        <dbReference type="RuleBase" id="RU003942"/>
    </source>
</evidence>
<evidence type="ECO:0000256" key="2">
    <source>
        <dbReference type="SAM" id="Phobius"/>
    </source>
</evidence>
<dbReference type="InterPro" id="IPR037185">
    <property type="entry name" value="EmrE-like"/>
</dbReference>
<dbReference type="Proteomes" id="UP001207654">
    <property type="component" value="Unassembled WGS sequence"/>
</dbReference>
<dbReference type="SUPFAM" id="SSF103481">
    <property type="entry name" value="Multidrug resistance efflux transporter EmrE"/>
    <property type="match status" value="1"/>
</dbReference>
<gene>
    <name evidence="3" type="ORF">OV287_55460</name>
</gene>